<comment type="caution">
    <text evidence="1">The sequence shown here is derived from an EMBL/GenBank/DDBJ whole genome shotgun (WGS) entry which is preliminary data.</text>
</comment>
<sequence length="73" mass="8260">MSIPPCFESSDEHVHSLMEIELLQIDTTPLLVEDIVSQIRFDESNIEDHGDISFGTFYNLDTVPDLEDYQGAS</sequence>
<accession>A0A9N9BCJ5</accession>
<protein>
    <submittedName>
        <fullName evidence="1">28799_t:CDS:1</fullName>
    </submittedName>
</protein>
<gene>
    <name evidence="1" type="ORF">DERYTH_LOCUS5854</name>
</gene>
<proteinExistence type="predicted"/>
<keyword evidence="2" id="KW-1185">Reference proteome</keyword>
<feature type="non-terminal residue" evidence="1">
    <location>
        <position position="73"/>
    </location>
</feature>
<reference evidence="1" key="1">
    <citation type="submission" date="2021-06" db="EMBL/GenBank/DDBJ databases">
        <authorList>
            <person name="Kallberg Y."/>
            <person name="Tangrot J."/>
            <person name="Rosling A."/>
        </authorList>
    </citation>
    <scope>NUCLEOTIDE SEQUENCE</scope>
    <source>
        <strain evidence="1">MA453B</strain>
    </source>
</reference>
<dbReference type="AlphaFoldDB" id="A0A9N9BCJ5"/>
<dbReference type="EMBL" id="CAJVPY010002527">
    <property type="protein sequence ID" value="CAG8563521.1"/>
    <property type="molecule type" value="Genomic_DNA"/>
</dbReference>
<dbReference type="OrthoDB" id="10386495at2759"/>
<organism evidence="1 2">
    <name type="scientific">Dentiscutata erythropus</name>
    <dbReference type="NCBI Taxonomy" id="1348616"/>
    <lineage>
        <taxon>Eukaryota</taxon>
        <taxon>Fungi</taxon>
        <taxon>Fungi incertae sedis</taxon>
        <taxon>Mucoromycota</taxon>
        <taxon>Glomeromycotina</taxon>
        <taxon>Glomeromycetes</taxon>
        <taxon>Diversisporales</taxon>
        <taxon>Gigasporaceae</taxon>
        <taxon>Dentiscutata</taxon>
    </lineage>
</organism>
<name>A0A9N9BCJ5_9GLOM</name>
<evidence type="ECO:0000313" key="2">
    <source>
        <dbReference type="Proteomes" id="UP000789405"/>
    </source>
</evidence>
<evidence type="ECO:0000313" key="1">
    <source>
        <dbReference type="EMBL" id="CAG8563521.1"/>
    </source>
</evidence>
<dbReference type="Proteomes" id="UP000789405">
    <property type="component" value="Unassembled WGS sequence"/>
</dbReference>